<evidence type="ECO:0008006" key="2">
    <source>
        <dbReference type="Google" id="ProtNLM"/>
    </source>
</evidence>
<dbReference type="SUPFAM" id="SSF56935">
    <property type="entry name" value="Porins"/>
    <property type="match status" value="1"/>
</dbReference>
<protein>
    <recommendedName>
        <fullName evidence="2">Outer membrane protein transport protein (OMPP1/FadL/TodX)</fullName>
    </recommendedName>
</protein>
<dbReference type="Pfam" id="PF13729">
    <property type="entry name" value="TraF_2"/>
    <property type="match status" value="1"/>
</dbReference>
<dbReference type="AlphaFoldDB" id="A0A485M5C3"/>
<dbReference type="EMBL" id="CAADRM010000125">
    <property type="protein sequence ID" value="VFU16980.1"/>
    <property type="molecule type" value="Genomic_DNA"/>
</dbReference>
<name>A0A485M5C3_9ZZZZ</name>
<sequence length="356" mass="39401">MKKLLFCFPVLAFILFSSALHAVEYSSIYKGIRPLGMGGAFVAVSNDQNALFFNPAGLSYIPDRRLVLLAVEAGVGQGAYDAYTDILDVDTDNELEVAQFLRDYIGEYSHASAAVFPYYIRPHFAFGIFGTANTNFIARNHQYPSLVIDSTADAGAALGYAHAFFDDALSIGASLKYVVRKSLNEEYTVPDITSDNFDDMVEDDVRDGFGTLLDLGVIYRFEEITVGQKDVVFQVGLSVNNLIGSDMDDARDLEEHVDVGIAATVGSWLFALDYFDVAGMIDDDDDPGKRIRIGVEYKFEKLFTVRAGLYQGYTTLGLEIDARYVQLDLLTYAEEVGTYAGQHSDRRYVIGLKFGF</sequence>
<dbReference type="InterPro" id="IPR032811">
    <property type="entry name" value="Put_conjugal_transfer"/>
</dbReference>
<evidence type="ECO:0000313" key="1">
    <source>
        <dbReference type="EMBL" id="VFU16980.1"/>
    </source>
</evidence>
<gene>
    <name evidence="1" type="ORF">SCFA_60004</name>
</gene>
<proteinExistence type="predicted"/>
<reference evidence="1" key="1">
    <citation type="submission" date="2019-03" db="EMBL/GenBank/DDBJ databases">
        <authorList>
            <person name="Hao L."/>
        </authorList>
    </citation>
    <scope>NUCLEOTIDE SEQUENCE</scope>
</reference>
<organism evidence="1">
    <name type="scientific">anaerobic digester metagenome</name>
    <dbReference type="NCBI Taxonomy" id="1263854"/>
    <lineage>
        <taxon>unclassified sequences</taxon>
        <taxon>metagenomes</taxon>
        <taxon>ecological metagenomes</taxon>
    </lineage>
</organism>
<accession>A0A485M5C3</accession>
<dbReference type="Gene3D" id="2.40.160.60">
    <property type="entry name" value="Outer membrane protein transport protein (OMPP1/FadL/TodX)"/>
    <property type="match status" value="1"/>
</dbReference>